<gene>
    <name evidence="1" type="ORF">CBF31_08710</name>
</gene>
<proteinExistence type="predicted"/>
<evidence type="ECO:0000313" key="1">
    <source>
        <dbReference type="EMBL" id="RSU02440.1"/>
    </source>
</evidence>
<sequence>MTDTQLNRFINYAKTLNGSDIYYRESWGCYYFSLLGKSFGMLKPESLTLKGDPEENITLRDMYSDVTPGYYSNKVHWNSIALPTDQLSPEQIEKMILNSYTLVYANLSQKNKELINES</sequence>
<name>A0A430A6B5_9ENTE</name>
<evidence type="ECO:0008006" key="3">
    <source>
        <dbReference type="Google" id="ProtNLM"/>
    </source>
</evidence>
<dbReference type="Proteomes" id="UP000287101">
    <property type="component" value="Unassembled WGS sequence"/>
</dbReference>
<dbReference type="RefSeq" id="WP_126832097.1">
    <property type="nucleotide sequence ID" value="NZ_CBCRYB010000009.1"/>
</dbReference>
<reference evidence="1 2" key="1">
    <citation type="submission" date="2017-05" db="EMBL/GenBank/DDBJ databases">
        <title>Vagococcus spp. assemblies.</title>
        <authorList>
            <person name="Gulvik C.A."/>
        </authorList>
    </citation>
    <scope>NUCLEOTIDE SEQUENCE [LARGE SCALE GENOMIC DNA]</scope>
    <source>
        <strain evidence="1 2">CCUG 41755</strain>
    </source>
</reference>
<dbReference type="Gene3D" id="3.90.1150.30">
    <property type="match status" value="1"/>
</dbReference>
<dbReference type="EMBL" id="NGJY01000003">
    <property type="protein sequence ID" value="RSU02440.1"/>
    <property type="molecule type" value="Genomic_DNA"/>
</dbReference>
<keyword evidence="2" id="KW-1185">Reference proteome</keyword>
<evidence type="ECO:0000313" key="2">
    <source>
        <dbReference type="Proteomes" id="UP000287101"/>
    </source>
</evidence>
<dbReference type="OrthoDB" id="9789813at2"/>
<accession>A0A430A6B5</accession>
<dbReference type="Pfam" id="PF04237">
    <property type="entry name" value="YjbR"/>
    <property type="match status" value="1"/>
</dbReference>
<dbReference type="AlphaFoldDB" id="A0A430A6B5"/>
<comment type="caution">
    <text evidence="1">The sequence shown here is derived from an EMBL/GenBank/DDBJ whole genome shotgun (WGS) entry which is preliminary data.</text>
</comment>
<dbReference type="SUPFAM" id="SSF142906">
    <property type="entry name" value="YjbR-like"/>
    <property type="match status" value="1"/>
</dbReference>
<dbReference type="InterPro" id="IPR058532">
    <property type="entry name" value="YjbR/MT2646/Rv2570-like"/>
</dbReference>
<dbReference type="InterPro" id="IPR007351">
    <property type="entry name" value="YjbR"/>
</dbReference>
<dbReference type="InterPro" id="IPR038056">
    <property type="entry name" value="YjbR-like_sf"/>
</dbReference>
<dbReference type="PANTHER" id="PTHR35145:SF1">
    <property type="entry name" value="CYTOPLASMIC PROTEIN"/>
    <property type="match status" value="1"/>
</dbReference>
<dbReference type="PANTHER" id="PTHR35145">
    <property type="entry name" value="CYTOPLASMIC PROTEIN-RELATED"/>
    <property type="match status" value="1"/>
</dbReference>
<protein>
    <recommendedName>
        <fullName evidence="3">MmcQ/YjbR family DNA-binding protein</fullName>
    </recommendedName>
</protein>
<organism evidence="1 2">
    <name type="scientific">Vagococcus fessus</name>
    <dbReference type="NCBI Taxonomy" id="120370"/>
    <lineage>
        <taxon>Bacteria</taxon>
        <taxon>Bacillati</taxon>
        <taxon>Bacillota</taxon>
        <taxon>Bacilli</taxon>
        <taxon>Lactobacillales</taxon>
        <taxon>Enterococcaceae</taxon>
        <taxon>Vagococcus</taxon>
    </lineage>
</organism>